<keyword evidence="2" id="KW-1185">Reference proteome</keyword>
<sequence>MKSHDFIGIARMISEADAQARERAADEVTDHLGAYTPAQASALATLLAATAVCEREHSALEAELHAIIELTSTGHVGLEHIAPLREIVLADLPPQLREYVSDLLEG</sequence>
<dbReference type="GeneID" id="95793920"/>
<organism evidence="1 2">
    <name type="scientific">Streptomyces luteogriseus</name>
    <dbReference type="NCBI Taxonomy" id="68233"/>
    <lineage>
        <taxon>Bacteria</taxon>
        <taxon>Bacillati</taxon>
        <taxon>Actinomycetota</taxon>
        <taxon>Actinomycetes</taxon>
        <taxon>Kitasatosporales</taxon>
        <taxon>Streptomycetaceae</taxon>
        <taxon>Streptomyces</taxon>
    </lineage>
</organism>
<gene>
    <name evidence="1" type="ORF">BJ965_001929</name>
</gene>
<reference evidence="1 2" key="1">
    <citation type="submission" date="2020-08" db="EMBL/GenBank/DDBJ databases">
        <title>Sequencing the genomes of 1000 actinobacteria strains.</title>
        <authorList>
            <person name="Klenk H.-P."/>
        </authorList>
    </citation>
    <scope>NUCLEOTIDE SEQUENCE [LARGE SCALE GENOMIC DNA]</scope>
    <source>
        <strain evidence="1 2">DSM 40483</strain>
    </source>
</reference>
<evidence type="ECO:0000313" key="2">
    <source>
        <dbReference type="Proteomes" id="UP000565089"/>
    </source>
</evidence>
<comment type="caution">
    <text evidence="1">The sequence shown here is derived from an EMBL/GenBank/DDBJ whole genome shotgun (WGS) entry which is preliminary data.</text>
</comment>
<accession>A0A7W7DMJ5</accession>
<dbReference type="Proteomes" id="UP000565089">
    <property type="component" value="Unassembled WGS sequence"/>
</dbReference>
<dbReference type="EMBL" id="JACHMS010000001">
    <property type="protein sequence ID" value="MBB4712047.1"/>
    <property type="molecule type" value="Genomic_DNA"/>
</dbReference>
<dbReference type="RefSeq" id="WP_184908261.1">
    <property type="nucleotide sequence ID" value="NZ_JACHMS010000001.1"/>
</dbReference>
<name>A0A7W7DMJ5_9ACTN</name>
<dbReference type="AlphaFoldDB" id="A0A7W7DMJ5"/>
<proteinExistence type="predicted"/>
<evidence type="ECO:0000313" key="1">
    <source>
        <dbReference type="EMBL" id="MBB4712047.1"/>
    </source>
</evidence>
<protein>
    <submittedName>
        <fullName evidence="1">Uncharacterized protein</fullName>
    </submittedName>
</protein>